<name>A0ABS5F1J6_9PROT</name>
<evidence type="ECO:0000313" key="2">
    <source>
        <dbReference type="EMBL" id="MBR0666353.1"/>
    </source>
</evidence>
<keyword evidence="3" id="KW-1185">Reference proteome</keyword>
<evidence type="ECO:0000256" key="1">
    <source>
        <dbReference type="SAM" id="Phobius"/>
    </source>
</evidence>
<accession>A0ABS5F1J6</accession>
<keyword evidence="1" id="KW-1133">Transmembrane helix</keyword>
<organism evidence="2 3">
    <name type="scientific">Plastoroseomonas hellenica</name>
    <dbReference type="NCBI Taxonomy" id="2687306"/>
    <lineage>
        <taxon>Bacteria</taxon>
        <taxon>Pseudomonadati</taxon>
        <taxon>Pseudomonadota</taxon>
        <taxon>Alphaproteobacteria</taxon>
        <taxon>Acetobacterales</taxon>
        <taxon>Acetobacteraceae</taxon>
        <taxon>Plastoroseomonas</taxon>
    </lineage>
</organism>
<dbReference type="RefSeq" id="WP_211854025.1">
    <property type="nucleotide sequence ID" value="NZ_JAAGBB010000022.1"/>
</dbReference>
<keyword evidence="1" id="KW-0812">Transmembrane</keyword>
<gene>
    <name evidence="2" type="ORF">GXW71_18475</name>
</gene>
<sequence length="87" mass="9044">MSLWLMLALVPVGALYAFATGRLALSALRPARIEAVPVIMALSAIAHLIASRLLGLGPVLALLAFWSFTHLVALPFVARGVRPGGAG</sequence>
<dbReference type="Proteomes" id="UP001196870">
    <property type="component" value="Unassembled WGS sequence"/>
</dbReference>
<evidence type="ECO:0000313" key="3">
    <source>
        <dbReference type="Proteomes" id="UP001196870"/>
    </source>
</evidence>
<proteinExistence type="predicted"/>
<keyword evidence="1" id="KW-0472">Membrane</keyword>
<feature type="transmembrane region" description="Helical" evidence="1">
    <location>
        <begin position="35"/>
        <end position="54"/>
    </location>
</feature>
<reference evidence="3" key="1">
    <citation type="journal article" date="2021" name="Syst. Appl. Microbiol.">
        <title>Roseomonas hellenica sp. nov., isolated from roots of wild-growing Alkanna tinctoria.</title>
        <authorList>
            <person name="Rat A."/>
            <person name="Naranjo H.D."/>
            <person name="Lebbe L."/>
            <person name="Cnockaert M."/>
            <person name="Krigas N."/>
            <person name="Grigoriadou K."/>
            <person name="Maloupa E."/>
            <person name="Willems A."/>
        </authorList>
    </citation>
    <scope>NUCLEOTIDE SEQUENCE [LARGE SCALE GENOMIC DNA]</scope>
    <source>
        <strain evidence="3">LMG 31523</strain>
    </source>
</reference>
<feature type="transmembrane region" description="Helical" evidence="1">
    <location>
        <begin position="59"/>
        <end position="78"/>
    </location>
</feature>
<dbReference type="EMBL" id="JAAGBB010000022">
    <property type="protein sequence ID" value="MBR0666353.1"/>
    <property type="molecule type" value="Genomic_DNA"/>
</dbReference>
<protein>
    <submittedName>
        <fullName evidence="2">Uncharacterized protein</fullName>
    </submittedName>
</protein>
<comment type="caution">
    <text evidence="2">The sequence shown here is derived from an EMBL/GenBank/DDBJ whole genome shotgun (WGS) entry which is preliminary data.</text>
</comment>